<dbReference type="Gene3D" id="4.10.280.10">
    <property type="entry name" value="Helix-loop-helix DNA-binding domain"/>
    <property type="match status" value="1"/>
</dbReference>
<keyword evidence="3" id="KW-0238">DNA-binding</keyword>
<dbReference type="PROSITE" id="PS50888">
    <property type="entry name" value="BHLH"/>
    <property type="match status" value="1"/>
</dbReference>
<keyword evidence="4" id="KW-0804">Transcription</keyword>
<keyword evidence="5" id="KW-0539">Nucleus</keyword>
<feature type="region of interest" description="Disordered" evidence="6">
    <location>
        <begin position="185"/>
        <end position="223"/>
    </location>
</feature>
<dbReference type="GO" id="GO:0010052">
    <property type="term" value="P:guard cell differentiation"/>
    <property type="evidence" value="ECO:0007669"/>
    <property type="project" value="InterPro"/>
</dbReference>
<protein>
    <submittedName>
        <fullName evidence="9">Transcription factor bHLH70 isoform A</fullName>
    </submittedName>
</protein>
<comment type="subcellular location">
    <subcellularLocation>
        <location evidence="1">Nucleus</location>
    </subcellularLocation>
</comment>
<reference evidence="9 10" key="1">
    <citation type="submission" date="2018-09" db="EMBL/GenBank/DDBJ databases">
        <title>A high-quality reference genome of wild soybean provides a powerful tool to mine soybean genomes.</title>
        <authorList>
            <person name="Xie M."/>
            <person name="Chung C.Y.L."/>
            <person name="Li M.-W."/>
            <person name="Wong F.-L."/>
            <person name="Chan T.-F."/>
            <person name="Lam H.-M."/>
        </authorList>
    </citation>
    <scope>NUCLEOTIDE SEQUENCE [LARGE SCALE GENOMIC DNA]</scope>
    <source>
        <strain evidence="10">cv. W05</strain>
        <tissue evidence="9">Hypocotyl of etiolated seedlings</tissue>
    </source>
</reference>
<dbReference type="GO" id="GO:0046983">
    <property type="term" value="F:protein dimerization activity"/>
    <property type="evidence" value="ECO:0007669"/>
    <property type="project" value="InterPro"/>
</dbReference>
<dbReference type="AlphaFoldDB" id="A0A445GD87"/>
<evidence type="ECO:0000256" key="1">
    <source>
        <dbReference type="ARBA" id="ARBA00004123"/>
    </source>
</evidence>
<dbReference type="GO" id="GO:0045893">
    <property type="term" value="P:positive regulation of DNA-templated transcription"/>
    <property type="evidence" value="ECO:0007669"/>
    <property type="project" value="TreeGrafter"/>
</dbReference>
<accession>A0A445GD87</accession>
<keyword evidence="10" id="KW-1185">Reference proteome</keyword>
<dbReference type="CDD" id="cd11448">
    <property type="entry name" value="bHLH_AtFAMA_like"/>
    <property type="match status" value="1"/>
</dbReference>
<feature type="region of interest" description="Disordered" evidence="6">
    <location>
        <begin position="283"/>
        <end position="336"/>
    </location>
</feature>
<comment type="caution">
    <text evidence="9">The sequence shown here is derived from an EMBL/GenBank/DDBJ whole genome shotgun (WGS) entry which is preliminary data.</text>
</comment>
<evidence type="ECO:0000313" key="9">
    <source>
        <dbReference type="EMBL" id="RZB59128.1"/>
    </source>
</evidence>
<dbReference type="InterPro" id="IPR054502">
    <property type="entry name" value="bHLH-TF_ACT-like_plant"/>
</dbReference>
<feature type="compositionally biased region" description="Polar residues" evidence="6">
    <location>
        <begin position="185"/>
        <end position="200"/>
    </location>
</feature>
<dbReference type="Proteomes" id="UP000289340">
    <property type="component" value="Chromosome 16"/>
</dbReference>
<evidence type="ECO:0000313" key="10">
    <source>
        <dbReference type="Proteomes" id="UP000289340"/>
    </source>
</evidence>
<evidence type="ECO:0000256" key="2">
    <source>
        <dbReference type="ARBA" id="ARBA00023015"/>
    </source>
</evidence>
<evidence type="ECO:0000256" key="3">
    <source>
        <dbReference type="ARBA" id="ARBA00023125"/>
    </source>
</evidence>
<evidence type="ECO:0000256" key="5">
    <source>
        <dbReference type="ARBA" id="ARBA00023242"/>
    </source>
</evidence>
<dbReference type="Pfam" id="PF00010">
    <property type="entry name" value="HLH"/>
    <property type="match status" value="1"/>
</dbReference>
<keyword evidence="7" id="KW-1133">Transmembrane helix</keyword>
<keyword evidence="7" id="KW-0812">Transmembrane</keyword>
<proteinExistence type="predicted"/>
<dbReference type="InterPro" id="IPR011598">
    <property type="entry name" value="bHLH_dom"/>
</dbReference>
<name>A0A445GD87_GLYSO</name>
<dbReference type="PANTHER" id="PTHR46684">
    <property type="entry name" value="TRANSCRIPTION FACTOR FAMA"/>
    <property type="match status" value="1"/>
</dbReference>
<dbReference type="FunFam" id="4.10.280.10:FF:000050">
    <property type="entry name" value="Basic helix-loop-helix transcription factor"/>
    <property type="match status" value="1"/>
</dbReference>
<dbReference type="InterPro" id="IPR036638">
    <property type="entry name" value="HLH_DNA-bd_sf"/>
</dbReference>
<dbReference type="InterPro" id="IPR044283">
    <property type="entry name" value="FAMA/SPEECHLESS/MUTE-like"/>
</dbReference>
<dbReference type="SMART" id="SM00353">
    <property type="entry name" value="HLH"/>
    <property type="match status" value="1"/>
</dbReference>
<evidence type="ECO:0000256" key="4">
    <source>
        <dbReference type="ARBA" id="ARBA00023163"/>
    </source>
</evidence>
<dbReference type="EMBL" id="QZWG01000016">
    <property type="protein sequence ID" value="RZB59128.1"/>
    <property type="molecule type" value="Genomic_DNA"/>
</dbReference>
<feature type="transmembrane region" description="Helical" evidence="7">
    <location>
        <begin position="26"/>
        <end position="51"/>
    </location>
</feature>
<organism evidence="9 10">
    <name type="scientific">Glycine soja</name>
    <name type="common">Wild soybean</name>
    <dbReference type="NCBI Taxonomy" id="3848"/>
    <lineage>
        <taxon>Eukaryota</taxon>
        <taxon>Viridiplantae</taxon>
        <taxon>Streptophyta</taxon>
        <taxon>Embryophyta</taxon>
        <taxon>Tracheophyta</taxon>
        <taxon>Spermatophyta</taxon>
        <taxon>Magnoliopsida</taxon>
        <taxon>eudicotyledons</taxon>
        <taxon>Gunneridae</taxon>
        <taxon>Pentapetalae</taxon>
        <taxon>rosids</taxon>
        <taxon>fabids</taxon>
        <taxon>Fabales</taxon>
        <taxon>Fabaceae</taxon>
        <taxon>Papilionoideae</taxon>
        <taxon>50 kb inversion clade</taxon>
        <taxon>NPAAA clade</taxon>
        <taxon>indigoferoid/millettioid clade</taxon>
        <taxon>Phaseoleae</taxon>
        <taxon>Glycine</taxon>
        <taxon>Glycine subgen. Soja</taxon>
    </lineage>
</organism>
<keyword evidence="7" id="KW-0472">Membrane</keyword>
<feature type="compositionally biased region" description="Basic residues" evidence="6">
    <location>
        <begin position="203"/>
        <end position="213"/>
    </location>
</feature>
<gene>
    <name evidence="9" type="ORF">D0Y65_042424</name>
</gene>
<evidence type="ECO:0000259" key="8">
    <source>
        <dbReference type="PROSITE" id="PS50888"/>
    </source>
</evidence>
<sequence length="436" mass="49301">MEPYIPSFFSIKVGGVKVKYNQYTSLSLLLILLPLFLIPCTKLFLISFQFFGDPLGVNCLDHVLVDEESLRLEEEEHLLISSLEDNMPFLQMLQSVESPQFFPLKETNFQTLLRLQHKKNPWEGIAYFPRMEAQQVQAALELESCVTHDMSEMQYSPVKSESNELQHPLSVSCFEKKVNYECNQEPQKVSQTCPKSQPTATKERRKRKRTRPSKNKEDVENQRMTHIAVERNRRRQMNDHLSVLRSLMPPSYIQRGDQASIIGGAIDFVKELEQLLQSLEAQKRTRKNEEGGGGGGSSSSSSSTMLCKPPPPPLLLLSSPHGYGMRSSPSDEVNCGDEVKAENKSEAADIKVTLIQTHVNLKIECQRKPGQLLKVIVALEDLRLTILHLNITSSETSVLYSLNLKIEEDCKLCSASDIAETVHQIFSFINGVARDH</sequence>
<dbReference type="GO" id="GO:0003700">
    <property type="term" value="F:DNA-binding transcription factor activity"/>
    <property type="evidence" value="ECO:0007669"/>
    <property type="project" value="InterPro"/>
</dbReference>
<dbReference type="GO" id="GO:0003677">
    <property type="term" value="F:DNA binding"/>
    <property type="evidence" value="ECO:0007669"/>
    <property type="project" value="UniProtKB-KW"/>
</dbReference>
<feature type="compositionally biased region" description="Basic and acidic residues" evidence="6">
    <location>
        <begin position="214"/>
        <end position="223"/>
    </location>
</feature>
<evidence type="ECO:0000256" key="7">
    <source>
        <dbReference type="SAM" id="Phobius"/>
    </source>
</evidence>
<keyword evidence="2" id="KW-0805">Transcription regulation</keyword>
<feature type="domain" description="BHLH" evidence="8">
    <location>
        <begin position="221"/>
        <end position="272"/>
    </location>
</feature>
<dbReference type="SUPFAM" id="SSF47459">
    <property type="entry name" value="HLH, helix-loop-helix DNA-binding domain"/>
    <property type="match status" value="1"/>
</dbReference>
<dbReference type="PANTHER" id="PTHR46684:SF16">
    <property type="entry name" value="TRANSCRIPTION FACTOR BHLH67-LIKE ISOFORM X2"/>
    <property type="match status" value="1"/>
</dbReference>
<dbReference type="GO" id="GO:0005634">
    <property type="term" value="C:nucleus"/>
    <property type="evidence" value="ECO:0007669"/>
    <property type="project" value="UniProtKB-SubCell"/>
</dbReference>
<dbReference type="Pfam" id="PF22754">
    <property type="entry name" value="bHLH-TF_ACT-like_plant"/>
    <property type="match status" value="1"/>
</dbReference>
<evidence type="ECO:0000256" key="6">
    <source>
        <dbReference type="SAM" id="MobiDB-lite"/>
    </source>
</evidence>